<keyword evidence="4" id="KW-1185">Reference proteome</keyword>
<evidence type="ECO:0000313" key="3">
    <source>
        <dbReference type="EMBL" id="MBM7702918.1"/>
    </source>
</evidence>
<feature type="region of interest" description="Disordered" evidence="1">
    <location>
        <begin position="78"/>
        <end position="107"/>
    </location>
</feature>
<evidence type="ECO:0000313" key="4">
    <source>
        <dbReference type="Proteomes" id="UP000809829"/>
    </source>
</evidence>
<accession>A0ABS2QUP6</accession>
<keyword evidence="2" id="KW-0472">Membrane</keyword>
<name>A0ABS2QUP6_9BACI</name>
<dbReference type="EMBL" id="JAFBFC010000003">
    <property type="protein sequence ID" value="MBM7702918.1"/>
    <property type="molecule type" value="Genomic_DNA"/>
</dbReference>
<keyword evidence="2" id="KW-0812">Transmembrane</keyword>
<reference evidence="3 4" key="1">
    <citation type="submission" date="2021-01" db="EMBL/GenBank/DDBJ databases">
        <title>Genomic Encyclopedia of Type Strains, Phase IV (KMG-IV): sequencing the most valuable type-strain genomes for metagenomic binning, comparative biology and taxonomic classification.</title>
        <authorList>
            <person name="Goeker M."/>
        </authorList>
    </citation>
    <scope>NUCLEOTIDE SEQUENCE [LARGE SCALE GENOMIC DNA]</scope>
    <source>
        <strain evidence="3 4">DSM 104297</strain>
    </source>
</reference>
<feature type="transmembrane region" description="Helical" evidence="2">
    <location>
        <begin position="12"/>
        <end position="36"/>
    </location>
</feature>
<organism evidence="3 4">
    <name type="scientific">Priestia iocasae</name>
    <dbReference type="NCBI Taxonomy" id="2291674"/>
    <lineage>
        <taxon>Bacteria</taxon>
        <taxon>Bacillati</taxon>
        <taxon>Bacillota</taxon>
        <taxon>Bacilli</taxon>
        <taxon>Bacillales</taxon>
        <taxon>Bacillaceae</taxon>
        <taxon>Priestia</taxon>
    </lineage>
</organism>
<feature type="transmembrane region" description="Helical" evidence="2">
    <location>
        <begin position="56"/>
        <end position="74"/>
    </location>
</feature>
<proteinExistence type="predicted"/>
<protein>
    <submittedName>
        <fullName evidence="3">Uncharacterized protein</fullName>
    </submittedName>
</protein>
<gene>
    <name evidence="3" type="ORF">JOC83_001765</name>
</gene>
<comment type="caution">
    <text evidence="3">The sequence shown here is derived from an EMBL/GenBank/DDBJ whole genome shotgun (WGS) entry which is preliminary data.</text>
</comment>
<sequence length="113" mass="12849">MMNRENWKEIGFVILVVIFGIVIIGTALWKLLVITVGFGGTMYGVVKMLAARDYQSFMYLFSFLLVSYLFLIIITPKQSKKGKKIKKESGRRGKSVGRNNKGLEDSQVHIFII</sequence>
<dbReference type="Proteomes" id="UP000809829">
    <property type="component" value="Unassembled WGS sequence"/>
</dbReference>
<evidence type="ECO:0000256" key="1">
    <source>
        <dbReference type="SAM" id="MobiDB-lite"/>
    </source>
</evidence>
<evidence type="ECO:0000256" key="2">
    <source>
        <dbReference type="SAM" id="Phobius"/>
    </source>
</evidence>
<keyword evidence="2" id="KW-1133">Transmembrane helix</keyword>